<protein>
    <recommendedName>
        <fullName evidence="1">SRR1-like domain-containing protein</fullName>
    </recommendedName>
</protein>
<reference evidence="2" key="1">
    <citation type="submission" date="2022-07" db="EMBL/GenBank/DDBJ databases">
        <title>Genome Sequence of Xylaria arbuscula.</title>
        <authorList>
            <person name="Buettner E."/>
        </authorList>
    </citation>
    <scope>NUCLEOTIDE SEQUENCE</scope>
    <source>
        <strain evidence="2">VT107</strain>
    </source>
</reference>
<comment type="caution">
    <text evidence="2">The sequence shown here is derived from an EMBL/GenBank/DDBJ whole genome shotgun (WGS) entry which is preliminary data.</text>
</comment>
<evidence type="ECO:0000259" key="1">
    <source>
        <dbReference type="Pfam" id="PF07985"/>
    </source>
</evidence>
<dbReference type="InterPro" id="IPR012942">
    <property type="entry name" value="SRR1-like"/>
</dbReference>
<name>A0A9W8ND81_9PEZI</name>
<dbReference type="Pfam" id="PF07985">
    <property type="entry name" value="SRR1"/>
    <property type="match status" value="1"/>
</dbReference>
<keyword evidence="3" id="KW-1185">Reference proteome</keyword>
<proteinExistence type="predicted"/>
<evidence type="ECO:0000313" key="2">
    <source>
        <dbReference type="EMBL" id="KAJ3570025.1"/>
    </source>
</evidence>
<sequence length="364" mass="41085">MSKPGAEYDAYVQVVRSKSLAEMQQVIPKVREIYDSGTPFFTKEAMRRIVQQIDDIEKGKPGTVSVVGIDGNIVQLPVQTGEVESDIGTPGIEMVYVKARLAYQTVEHLTGIKDPLFLQSKFAYLPFQIAYITEYRNSINKTLITETPLLCFDKVQDDFQRRRAKWEASNQCCQLKSILRTVASKIPPVQKIVVFACSTMTWDDGSRHRSAVQHALILTIRDFLAQLKSSHNINIKCYAQDPLYTTIDKQVLHEAGITVLDDPKGFLEIDETTVIISQAPDIPVREVTADITKPAMMIWNKVVQHNGPPPTPKDSRVISLGLWADPVSSRLLHMVKDYIELDFPEDPINFCKDTCIYIRKTDGI</sequence>
<dbReference type="VEuPathDB" id="FungiDB:F4678DRAFT_473820"/>
<feature type="domain" description="SRR1-like" evidence="1">
    <location>
        <begin position="177"/>
        <end position="307"/>
    </location>
</feature>
<dbReference type="Proteomes" id="UP001148614">
    <property type="component" value="Unassembled WGS sequence"/>
</dbReference>
<dbReference type="AlphaFoldDB" id="A0A9W8ND81"/>
<dbReference type="PANTHER" id="PTHR42080">
    <property type="entry name" value="SRR1 DOMAIN-CONTAINING PROTEIN"/>
    <property type="match status" value="1"/>
</dbReference>
<accession>A0A9W8ND81</accession>
<dbReference type="EMBL" id="JANPWZ010000976">
    <property type="protein sequence ID" value="KAJ3570025.1"/>
    <property type="molecule type" value="Genomic_DNA"/>
</dbReference>
<organism evidence="2 3">
    <name type="scientific">Xylaria arbuscula</name>
    <dbReference type="NCBI Taxonomy" id="114810"/>
    <lineage>
        <taxon>Eukaryota</taxon>
        <taxon>Fungi</taxon>
        <taxon>Dikarya</taxon>
        <taxon>Ascomycota</taxon>
        <taxon>Pezizomycotina</taxon>
        <taxon>Sordariomycetes</taxon>
        <taxon>Xylariomycetidae</taxon>
        <taxon>Xylariales</taxon>
        <taxon>Xylariaceae</taxon>
        <taxon>Xylaria</taxon>
    </lineage>
</organism>
<dbReference type="PANTHER" id="PTHR42080:SF3">
    <property type="entry name" value="SRR1-LIKE DOMAIN-CONTAINING PROTEIN"/>
    <property type="match status" value="1"/>
</dbReference>
<evidence type="ECO:0000313" key="3">
    <source>
        <dbReference type="Proteomes" id="UP001148614"/>
    </source>
</evidence>
<gene>
    <name evidence="2" type="ORF">NPX13_g5875</name>
</gene>